<dbReference type="InterPro" id="IPR037066">
    <property type="entry name" value="Plug_dom_sf"/>
</dbReference>
<comment type="caution">
    <text evidence="9">The sequence shown here is derived from an EMBL/GenBank/DDBJ whole genome shotgun (WGS) entry which is preliminary data.</text>
</comment>
<dbReference type="Proteomes" id="UP001596492">
    <property type="component" value="Unassembled WGS sequence"/>
</dbReference>
<keyword evidence="9" id="KW-0675">Receptor</keyword>
<proteinExistence type="inferred from homology"/>
<dbReference type="NCBIfam" id="TIGR01782">
    <property type="entry name" value="TonB-Xanth-Caul"/>
    <property type="match status" value="1"/>
</dbReference>
<evidence type="ECO:0000313" key="9">
    <source>
        <dbReference type="EMBL" id="MFC7293077.1"/>
    </source>
</evidence>
<dbReference type="EMBL" id="JBHTBR010000009">
    <property type="protein sequence ID" value="MFC7293077.1"/>
    <property type="molecule type" value="Genomic_DNA"/>
</dbReference>
<evidence type="ECO:0000256" key="3">
    <source>
        <dbReference type="ARBA" id="ARBA00023237"/>
    </source>
</evidence>
<dbReference type="Pfam" id="PF00593">
    <property type="entry name" value="TonB_dep_Rec_b-barrel"/>
    <property type="match status" value="1"/>
</dbReference>
<comment type="subcellular location">
    <subcellularLocation>
        <location evidence="1 4">Cell outer membrane</location>
    </subcellularLocation>
</comment>
<evidence type="ECO:0000313" key="10">
    <source>
        <dbReference type="Proteomes" id="UP001596492"/>
    </source>
</evidence>
<comment type="similarity">
    <text evidence="4">Belongs to the TonB-dependent receptor family.</text>
</comment>
<feature type="domain" description="TonB-dependent receptor plug" evidence="8">
    <location>
        <begin position="75"/>
        <end position="177"/>
    </location>
</feature>
<keyword evidence="2 4" id="KW-0472">Membrane</keyword>
<keyword evidence="6" id="KW-0732">Signal</keyword>
<reference evidence="10" key="1">
    <citation type="journal article" date="2019" name="Int. J. Syst. Evol. Microbiol.">
        <title>The Global Catalogue of Microorganisms (GCM) 10K type strain sequencing project: providing services to taxonomists for standard genome sequencing and annotation.</title>
        <authorList>
            <consortium name="The Broad Institute Genomics Platform"/>
            <consortium name="The Broad Institute Genome Sequencing Center for Infectious Disease"/>
            <person name="Wu L."/>
            <person name="Ma J."/>
        </authorList>
    </citation>
    <scope>NUCLEOTIDE SEQUENCE [LARGE SCALE GENOMIC DNA]</scope>
    <source>
        <strain evidence="10">CCUG 51308</strain>
    </source>
</reference>
<evidence type="ECO:0000259" key="7">
    <source>
        <dbReference type="Pfam" id="PF00593"/>
    </source>
</evidence>
<evidence type="ECO:0000256" key="5">
    <source>
        <dbReference type="SAM" id="MobiDB-lite"/>
    </source>
</evidence>
<dbReference type="InterPro" id="IPR036942">
    <property type="entry name" value="Beta-barrel_TonB_sf"/>
</dbReference>
<dbReference type="InterPro" id="IPR012910">
    <property type="entry name" value="Plug_dom"/>
</dbReference>
<dbReference type="SUPFAM" id="SSF56935">
    <property type="entry name" value="Porins"/>
    <property type="match status" value="1"/>
</dbReference>
<dbReference type="Pfam" id="PF07715">
    <property type="entry name" value="Plug"/>
    <property type="match status" value="1"/>
</dbReference>
<dbReference type="PANTHER" id="PTHR40980">
    <property type="entry name" value="PLUG DOMAIN-CONTAINING PROTEIN"/>
    <property type="match status" value="1"/>
</dbReference>
<sequence length="1066" mass="116729">MKKTMANAKKSSKLNLFGFASAMVLAGVIHPTAFAQEADTLSTSREVEESTQPKTLDTIVVTGYKQSLENALNSKRNSGNVTDAIAAEDIGKSTDQNIAEALQRVTGISISRVDGEGTSIVARGVSADFNNITLNGVSLTSSGNSQGVDLSQFSADVLAGIQVIKTPSADHDEGSLGASIQLNGFKPLDAKKDRRVLEVQSRYSPFADDNDISLHDVFGGDRKFSLSLSEKFLDDRLGVALVASSETQTTRQDIYDVNSFPIANLPTGATNIETGEVITEFDYGNGLEPIKAITRNGVFYETKIAERDRDTITGTLQFQPDATLDIQVDLTWSEQTVNNDNFRFNVLTNRNNRATATDALAGNLLFDPNSYTLIRDVNTAEDVRQNNRNRPFPVQFLDIKDETTNENFVFSGTVEKEVGDWTFTLRGGQSKTTSSLGDNLFVRFSSDNSNAGRRNGLVSGYDCQPNPEICSIVLTDGFADDPTNFLFHAAAIREREIEDTASSLYFDVDWDHSFGPIAGFEAGFKWSSQEKEGDATNLGLNNFETAGVLRANGQSLADFLGEGRTPGDYGKEFGLKRDSITDGFFRVDGELVLEELERRGAEGLLKIQQDLNNTRAIKNDVLGGYLKANIDTFNGRLTGDVGLRVVQTEVEASGFSGFRFANGSFVTREENIAFYGSAEAALAALGRDTIGANVTAEAPTPIDPEPFAVSGTHEYTNVLPSMNLNYMASDDIILRFAASQTIARPRIDDLKPGFIITEDIFNPNSRGSFGSTQLDPYKSTNLDLSFEWYFQKSSLLSFTLFNKDFTDFAETTSYQSYYADFREEFYNIDGSIKENVSFSTDIAGVLLPLSGGANTPGCFPNREQDMAVTVGDEGCDVLIVTQSRNGQGGYVRGLETSFQHNFDYLPGLLSGMGVQANYTYSDSAVDEEVDDAGNVLFPGTPLDGTSKHTFNTTVFYEKDGVLLRLAYNNRSDYLINRSTNQNNLEWIEGFDTLDMSASWDITDRISLNFQGQNLTDTVTRTYTSIGQNSGSPIPAESTSIGDAPNYRTNRLTNTGPTYRLGLRYQF</sequence>
<feature type="domain" description="TonB-dependent receptor-like beta-barrel" evidence="7">
    <location>
        <begin position="445"/>
        <end position="1014"/>
    </location>
</feature>
<dbReference type="PANTHER" id="PTHR40980:SF3">
    <property type="entry name" value="TONB-DEPENDENT RECEPTOR-LIKE BETA-BARREL DOMAIN-CONTAINING PROTEIN"/>
    <property type="match status" value="1"/>
</dbReference>
<gene>
    <name evidence="9" type="ORF">ACFQS8_15755</name>
</gene>
<evidence type="ECO:0000259" key="8">
    <source>
        <dbReference type="Pfam" id="PF07715"/>
    </source>
</evidence>
<protein>
    <submittedName>
        <fullName evidence="9">TonB-dependent receptor</fullName>
    </submittedName>
</protein>
<name>A0ABW2IPR5_9PROT</name>
<keyword evidence="4" id="KW-0798">TonB box</keyword>
<dbReference type="InterPro" id="IPR000531">
    <property type="entry name" value="Beta-barrel_TonB"/>
</dbReference>
<dbReference type="InterPro" id="IPR010104">
    <property type="entry name" value="TonB_rcpt_bac"/>
</dbReference>
<dbReference type="RefSeq" id="WP_382169169.1">
    <property type="nucleotide sequence ID" value="NZ_JBHTBR010000009.1"/>
</dbReference>
<feature type="signal peptide" evidence="6">
    <location>
        <begin position="1"/>
        <end position="35"/>
    </location>
</feature>
<evidence type="ECO:0000256" key="1">
    <source>
        <dbReference type="ARBA" id="ARBA00004442"/>
    </source>
</evidence>
<dbReference type="Gene3D" id="2.170.130.10">
    <property type="entry name" value="TonB-dependent receptor, plug domain"/>
    <property type="match status" value="1"/>
</dbReference>
<organism evidence="9 10">
    <name type="scientific">Hirschia litorea</name>
    <dbReference type="NCBI Taxonomy" id="1199156"/>
    <lineage>
        <taxon>Bacteria</taxon>
        <taxon>Pseudomonadati</taxon>
        <taxon>Pseudomonadota</taxon>
        <taxon>Alphaproteobacteria</taxon>
        <taxon>Hyphomonadales</taxon>
        <taxon>Hyphomonadaceae</taxon>
        <taxon>Hirschia</taxon>
    </lineage>
</organism>
<feature type="region of interest" description="Disordered" evidence="5">
    <location>
        <begin position="1025"/>
        <end position="1050"/>
    </location>
</feature>
<keyword evidence="10" id="KW-1185">Reference proteome</keyword>
<evidence type="ECO:0000256" key="2">
    <source>
        <dbReference type="ARBA" id="ARBA00023136"/>
    </source>
</evidence>
<accession>A0ABW2IPR5</accession>
<keyword evidence="3" id="KW-0998">Cell outer membrane</keyword>
<evidence type="ECO:0000256" key="4">
    <source>
        <dbReference type="RuleBase" id="RU003357"/>
    </source>
</evidence>
<evidence type="ECO:0000256" key="6">
    <source>
        <dbReference type="SAM" id="SignalP"/>
    </source>
</evidence>
<feature type="chain" id="PRO_5047108091" evidence="6">
    <location>
        <begin position="36"/>
        <end position="1066"/>
    </location>
</feature>
<dbReference type="Gene3D" id="2.40.170.20">
    <property type="entry name" value="TonB-dependent receptor, beta-barrel domain"/>
    <property type="match status" value="1"/>
</dbReference>